<accession>A0ABW4M5S2</accession>
<dbReference type="SUPFAM" id="SSF56784">
    <property type="entry name" value="HAD-like"/>
    <property type="match status" value="1"/>
</dbReference>
<dbReference type="SFLD" id="SFLDS00003">
    <property type="entry name" value="Haloacid_Dehalogenase"/>
    <property type="match status" value="1"/>
</dbReference>
<organism evidence="2 3">
    <name type="scientific">Rhizobium helianthi</name>
    <dbReference type="NCBI Taxonomy" id="1132695"/>
    <lineage>
        <taxon>Bacteria</taxon>
        <taxon>Pseudomonadati</taxon>
        <taxon>Pseudomonadota</taxon>
        <taxon>Alphaproteobacteria</taxon>
        <taxon>Hyphomicrobiales</taxon>
        <taxon>Rhizobiaceae</taxon>
        <taxon>Rhizobium/Agrobacterium group</taxon>
        <taxon>Rhizobium</taxon>
    </lineage>
</organism>
<gene>
    <name evidence="2" type="ORF">ACFSE1_10410</name>
</gene>
<dbReference type="Gene3D" id="3.40.50.1000">
    <property type="entry name" value="HAD superfamily/HAD-like"/>
    <property type="match status" value="1"/>
</dbReference>
<comment type="caution">
    <text evidence="2">The sequence shown here is derived from an EMBL/GenBank/DDBJ whole genome shotgun (WGS) entry which is preliminary data.</text>
</comment>
<dbReference type="InterPro" id="IPR036412">
    <property type="entry name" value="HAD-like_sf"/>
</dbReference>
<evidence type="ECO:0000313" key="3">
    <source>
        <dbReference type="Proteomes" id="UP001597322"/>
    </source>
</evidence>
<sequence length="242" mass="26897">MTSRPLTVIGFDADDTLWQNEQFYKLTEQSFRELLADYAEGELVSERLLEAERRNLAHYGFGIKGFTLSMIETALEVTDGKVPTKVVGNILDIGRELLKHPVECLANARTALEALRGQYFLVLITKGDLFDQERKLAQSGLGDFFDAVEIVSDKTATTYRRIFGKHGEGPERAMMVGNSLKSDVVPALASGAWGVFVPHELTWVLEHVEKPTEAPRFREILDLGELPALIDQLCSGANEGRA</sequence>
<proteinExistence type="predicted"/>
<dbReference type="GO" id="GO:0016787">
    <property type="term" value="F:hydrolase activity"/>
    <property type="evidence" value="ECO:0007669"/>
    <property type="project" value="UniProtKB-KW"/>
</dbReference>
<keyword evidence="3" id="KW-1185">Reference proteome</keyword>
<dbReference type="Pfam" id="PF00702">
    <property type="entry name" value="Hydrolase"/>
    <property type="match status" value="1"/>
</dbReference>
<name>A0ABW4M5S2_9HYPH</name>
<dbReference type="PANTHER" id="PTHR43316">
    <property type="entry name" value="HYDROLASE, HALOACID DELAHOGENASE-RELATED"/>
    <property type="match status" value="1"/>
</dbReference>
<dbReference type="Proteomes" id="UP001597322">
    <property type="component" value="Unassembled WGS sequence"/>
</dbReference>
<dbReference type="SFLD" id="SFLDG01129">
    <property type="entry name" value="C1.5:_HAD__Beta-PGM__Phosphata"/>
    <property type="match status" value="1"/>
</dbReference>
<dbReference type="CDD" id="cd07515">
    <property type="entry name" value="HAD-like"/>
    <property type="match status" value="1"/>
</dbReference>
<evidence type="ECO:0000313" key="2">
    <source>
        <dbReference type="EMBL" id="MFD1745873.1"/>
    </source>
</evidence>
<reference evidence="3" key="1">
    <citation type="journal article" date="2019" name="Int. J. Syst. Evol. Microbiol.">
        <title>The Global Catalogue of Microorganisms (GCM) 10K type strain sequencing project: providing services to taxonomists for standard genome sequencing and annotation.</title>
        <authorList>
            <consortium name="The Broad Institute Genomics Platform"/>
            <consortium name="The Broad Institute Genome Sequencing Center for Infectious Disease"/>
            <person name="Wu L."/>
            <person name="Ma J."/>
        </authorList>
    </citation>
    <scope>NUCLEOTIDE SEQUENCE [LARGE SCALE GENOMIC DNA]</scope>
    <source>
        <strain evidence="3">CG52</strain>
    </source>
</reference>
<protein>
    <submittedName>
        <fullName evidence="2">HAD family hydrolase</fullName>
    </submittedName>
</protein>
<dbReference type="InterPro" id="IPR051540">
    <property type="entry name" value="S-2-haloacid_dehalogenase"/>
</dbReference>
<keyword evidence="1 2" id="KW-0378">Hydrolase</keyword>
<dbReference type="PANTHER" id="PTHR43316:SF8">
    <property type="entry name" value="HAD FAMILY HYDROLASE"/>
    <property type="match status" value="1"/>
</dbReference>
<dbReference type="RefSeq" id="WP_377400401.1">
    <property type="nucleotide sequence ID" value="NZ_JBHUEQ010000017.1"/>
</dbReference>
<dbReference type="EMBL" id="JBHUEQ010000017">
    <property type="protein sequence ID" value="MFD1745873.1"/>
    <property type="molecule type" value="Genomic_DNA"/>
</dbReference>
<dbReference type="Gene3D" id="1.10.150.240">
    <property type="entry name" value="Putative phosphatase, domain 2"/>
    <property type="match status" value="1"/>
</dbReference>
<evidence type="ECO:0000256" key="1">
    <source>
        <dbReference type="ARBA" id="ARBA00022801"/>
    </source>
</evidence>
<dbReference type="InterPro" id="IPR023198">
    <property type="entry name" value="PGP-like_dom2"/>
</dbReference>
<dbReference type="InterPro" id="IPR023214">
    <property type="entry name" value="HAD_sf"/>
</dbReference>